<dbReference type="PANTHER" id="PTHR30435">
    <property type="entry name" value="FLAGELLAR PROTEIN"/>
    <property type="match status" value="1"/>
</dbReference>
<keyword evidence="4 6" id="KW-0975">Bacterial flagellum</keyword>
<dbReference type="InterPro" id="IPR001444">
    <property type="entry name" value="Flag_bb_rod_N"/>
</dbReference>
<evidence type="ECO:0000256" key="5">
    <source>
        <dbReference type="ARBA" id="ARBA00024934"/>
    </source>
</evidence>
<evidence type="ECO:0000259" key="7">
    <source>
        <dbReference type="Pfam" id="PF00460"/>
    </source>
</evidence>
<comment type="subunit">
    <text evidence="6">The basal body constitutes a major portion of the flagellar organelle and consists of a number of rings mounted on a central rod.</text>
</comment>
<proteinExistence type="inferred from homology"/>
<keyword evidence="8" id="KW-0969">Cilium</keyword>
<keyword evidence="11" id="KW-1185">Reference proteome</keyword>
<evidence type="ECO:0000313" key="9">
    <source>
        <dbReference type="EMBL" id="GJN55371.1"/>
    </source>
</evidence>
<comment type="function">
    <text evidence="5 6">Structural component of flagellum, the bacterial motility apparatus. Part of the rod structure of flagellar basal body.</text>
</comment>
<protein>
    <recommendedName>
        <fullName evidence="3 6">Flagellar basal body rod protein FlgB</fullName>
    </recommendedName>
</protein>
<dbReference type="KEGG" id="ptw:TUM18999_39590"/>
<organism evidence="8 10">
    <name type="scientific">Pseudomonas tohonis</name>
    <dbReference type="NCBI Taxonomy" id="2725477"/>
    <lineage>
        <taxon>Bacteria</taxon>
        <taxon>Pseudomonadati</taxon>
        <taxon>Pseudomonadota</taxon>
        <taxon>Gammaproteobacteria</taxon>
        <taxon>Pseudomonadales</taxon>
        <taxon>Pseudomonadaceae</taxon>
        <taxon>Pseudomonas</taxon>
    </lineage>
</organism>
<keyword evidence="8" id="KW-0966">Cell projection</keyword>
<dbReference type="RefSeq" id="WP_173177712.1">
    <property type="nucleotide sequence ID" value="NZ_AP023189.1"/>
</dbReference>
<evidence type="ECO:0000256" key="4">
    <source>
        <dbReference type="ARBA" id="ARBA00023143"/>
    </source>
</evidence>
<dbReference type="PROSITE" id="PS00588">
    <property type="entry name" value="FLAGELLA_BB_ROD"/>
    <property type="match status" value="1"/>
</dbReference>
<evidence type="ECO:0000256" key="3">
    <source>
        <dbReference type="ARBA" id="ARBA00014376"/>
    </source>
</evidence>
<dbReference type="PANTHER" id="PTHR30435:SF12">
    <property type="entry name" value="FLAGELLAR BASAL BODY ROD PROTEIN FLGB"/>
    <property type="match status" value="1"/>
</dbReference>
<dbReference type="EMBL" id="BQKM01000018">
    <property type="protein sequence ID" value="GJN55371.1"/>
    <property type="molecule type" value="Genomic_DNA"/>
</dbReference>
<feature type="domain" description="Flagellar basal body rod protein N-terminal" evidence="7">
    <location>
        <begin position="11"/>
        <end position="39"/>
    </location>
</feature>
<dbReference type="GO" id="GO:0071978">
    <property type="term" value="P:bacterial-type flagellum-dependent swarming motility"/>
    <property type="evidence" value="ECO:0007669"/>
    <property type="project" value="TreeGrafter"/>
</dbReference>
<dbReference type="InterPro" id="IPR019776">
    <property type="entry name" value="Flagellar_basal_body_rod_CS"/>
</dbReference>
<evidence type="ECO:0000256" key="2">
    <source>
        <dbReference type="ARBA" id="ARBA00009677"/>
    </source>
</evidence>
<sequence>MSISFESALGIHEKALNFRTQRAEVLANNIANADTPNYKARDLDFKAVLQQQVENSKGTFHANLTNERHIAAEGASLFDESLKYRIPFQPSIDQNTVDLQQEQSTYTENSMQFQASFTLLNSKFKGLVSALRGE</sequence>
<dbReference type="EMBL" id="AP023189">
    <property type="protein sequence ID" value="BCG25768.1"/>
    <property type="molecule type" value="Genomic_DNA"/>
</dbReference>
<evidence type="ECO:0000256" key="1">
    <source>
        <dbReference type="ARBA" id="ARBA00004117"/>
    </source>
</evidence>
<dbReference type="PIRSF" id="PIRSF002889">
    <property type="entry name" value="Rod_FlgB"/>
    <property type="match status" value="1"/>
</dbReference>
<evidence type="ECO:0000313" key="10">
    <source>
        <dbReference type="Proteomes" id="UP000509383"/>
    </source>
</evidence>
<comment type="subcellular location">
    <subcellularLocation>
        <location evidence="1 6">Bacterial flagellum basal body</location>
    </subcellularLocation>
</comment>
<evidence type="ECO:0000313" key="11">
    <source>
        <dbReference type="Proteomes" id="UP001054892"/>
    </source>
</evidence>
<dbReference type="Proteomes" id="UP001054892">
    <property type="component" value="Unassembled WGS sequence"/>
</dbReference>
<gene>
    <name evidence="8" type="primary">flgB</name>
    <name evidence="8" type="ORF">TUM18999_39590</name>
    <name evidence="9" type="ORF">TUM20286_51230</name>
</gene>
<comment type="similarity">
    <text evidence="2 6">Belongs to the flagella basal body rod proteins family.</text>
</comment>
<dbReference type="InterPro" id="IPR006300">
    <property type="entry name" value="FlgB"/>
</dbReference>
<dbReference type="Pfam" id="PF00460">
    <property type="entry name" value="Flg_bb_rod"/>
    <property type="match status" value="1"/>
</dbReference>
<dbReference type="GO" id="GO:0030694">
    <property type="term" value="C:bacterial-type flagellum basal body, rod"/>
    <property type="evidence" value="ECO:0007669"/>
    <property type="project" value="InterPro"/>
</dbReference>
<dbReference type="AlphaFoldDB" id="A0A6J4E8M7"/>
<dbReference type="NCBIfam" id="TIGR01396">
    <property type="entry name" value="FlgB"/>
    <property type="match status" value="1"/>
</dbReference>
<evidence type="ECO:0000256" key="6">
    <source>
        <dbReference type="PIRNR" id="PIRNR002889"/>
    </source>
</evidence>
<evidence type="ECO:0000313" key="8">
    <source>
        <dbReference type="EMBL" id="BCG25768.1"/>
    </source>
</evidence>
<dbReference type="Proteomes" id="UP000509383">
    <property type="component" value="Chromosome"/>
</dbReference>
<reference evidence="8 10" key="1">
    <citation type="submission" date="2020-05" db="EMBL/GenBank/DDBJ databases">
        <title>Characterization of novel class B3 metallo-beta-lactamase from novel Pseudomonas species.</title>
        <authorList>
            <person name="Yamada K."/>
            <person name="Aoki K."/>
            <person name="Ishii Y."/>
        </authorList>
    </citation>
    <scope>NUCLEOTIDE SEQUENCE [LARGE SCALE GENOMIC DNA]</scope>
    <source>
        <strain evidence="8 10">TUM18999</strain>
        <strain evidence="9 11">TUM20286</strain>
    </source>
</reference>
<keyword evidence="8" id="KW-0282">Flagellum</keyword>
<name>A0A6J4E8M7_9PSED</name>
<accession>A0A6J4E8M7</accession>